<evidence type="ECO:0000256" key="2">
    <source>
        <dbReference type="SAM" id="Phobius"/>
    </source>
</evidence>
<keyword evidence="2" id="KW-1133">Transmembrane helix</keyword>
<keyword evidence="1" id="KW-0175">Coiled coil</keyword>
<keyword evidence="2" id="KW-0472">Membrane</keyword>
<dbReference type="InParanoid" id="D2UZB2"/>
<accession>D2UZB2</accession>
<sequence length="494" mass="56913">MKKSLALIRRAALSSQKQQVSAFRGVGATHIPCLTQQVRVMNNIYQQSRFFSQHQIFSEAEQKQETPSATTPAAEGHHLLIDLDAIRSTPTEESYLEHVSKIIQDGNSLIQKLEGSASKFNMKGDETPLTKIAGHSIPKEIWDIVNALLQRTFLYVHIFSNVENAKSDLEKLKTMYERLNLIVIVNSQHDAKKENDETETEYEMVQRLQHTIKLIEKENEVYEITNTLMDLQRRSMEIVQPTEFEPSSNPLENQILEEAYKKQDASLENPGIEEIRIKVLELLERRYHIYTEFGNAKEAHTDLCNAIELLEEDILKLEQIEGVDPERLEKRKLWVARLLVDRAELYFTFLHSLYQGPQIEESLDKSLTQKQRAEIVLEDIHSKITQLADMLGIEDEDLKNPSQSASKNVSIVKATKYQVEADNRMKSDLQGAIKHDPKISEHHTSFATIQDFMKEIGDKRKRAGFILRFIIIFFIIFTVGNIVYMKSKSDSEKK</sequence>
<evidence type="ECO:0000256" key="1">
    <source>
        <dbReference type="SAM" id="Coils"/>
    </source>
</evidence>
<feature type="coiled-coil region" evidence="1">
    <location>
        <begin position="162"/>
        <end position="234"/>
    </location>
</feature>
<reference evidence="3 4" key="1">
    <citation type="journal article" date="2010" name="Cell">
        <title>The genome of Naegleria gruberi illuminates early eukaryotic versatility.</title>
        <authorList>
            <person name="Fritz-Laylin L.K."/>
            <person name="Prochnik S.E."/>
            <person name="Ginger M.L."/>
            <person name="Dacks J.B."/>
            <person name="Carpenter M.L."/>
            <person name="Field M.C."/>
            <person name="Kuo A."/>
            <person name="Paredez A."/>
            <person name="Chapman J."/>
            <person name="Pham J."/>
            <person name="Shu S."/>
            <person name="Neupane R."/>
            <person name="Cipriano M."/>
            <person name="Mancuso J."/>
            <person name="Tu H."/>
            <person name="Salamov A."/>
            <person name="Lindquist E."/>
            <person name="Shapiro H."/>
            <person name="Lucas S."/>
            <person name="Grigoriev I.V."/>
            <person name="Cande W.Z."/>
            <person name="Fulton C."/>
            <person name="Rokhsar D.S."/>
            <person name="Dawson S.C."/>
        </authorList>
    </citation>
    <scope>NUCLEOTIDE SEQUENCE [LARGE SCALE GENOMIC DNA]</scope>
    <source>
        <strain evidence="3 4">NEG-M</strain>
    </source>
</reference>
<evidence type="ECO:0000313" key="4">
    <source>
        <dbReference type="Proteomes" id="UP000006671"/>
    </source>
</evidence>
<protein>
    <submittedName>
        <fullName evidence="3">Predicted protein</fullName>
    </submittedName>
</protein>
<keyword evidence="4" id="KW-1185">Reference proteome</keyword>
<dbReference type="EMBL" id="GG738846">
    <property type="protein sequence ID" value="EFC49916.1"/>
    <property type="molecule type" value="Genomic_DNA"/>
</dbReference>
<dbReference type="AlphaFoldDB" id="D2UZB2"/>
<evidence type="ECO:0000313" key="3">
    <source>
        <dbReference type="EMBL" id="EFC49916.1"/>
    </source>
</evidence>
<dbReference type="RefSeq" id="XP_002682660.1">
    <property type="nucleotide sequence ID" value="XM_002682614.1"/>
</dbReference>
<proteinExistence type="predicted"/>
<dbReference type="VEuPathDB" id="AmoebaDB:NAEGRDRAFT_61875"/>
<dbReference type="OrthoDB" id="10262709at2759"/>
<dbReference type="OMA" id="ATHIPCL"/>
<gene>
    <name evidence="3" type="ORF">NAEGRDRAFT_61875</name>
</gene>
<keyword evidence="2" id="KW-0812">Transmembrane</keyword>
<organism evidence="4">
    <name type="scientific">Naegleria gruberi</name>
    <name type="common">Amoeba</name>
    <dbReference type="NCBI Taxonomy" id="5762"/>
    <lineage>
        <taxon>Eukaryota</taxon>
        <taxon>Discoba</taxon>
        <taxon>Heterolobosea</taxon>
        <taxon>Tetramitia</taxon>
        <taxon>Eutetramitia</taxon>
        <taxon>Vahlkampfiidae</taxon>
        <taxon>Naegleria</taxon>
    </lineage>
</organism>
<dbReference type="KEGG" id="ngr:NAEGRDRAFT_61875"/>
<dbReference type="GeneID" id="8855312"/>
<name>D2UZB2_NAEGR</name>
<dbReference type="Proteomes" id="UP000006671">
    <property type="component" value="Unassembled WGS sequence"/>
</dbReference>
<feature type="transmembrane region" description="Helical" evidence="2">
    <location>
        <begin position="465"/>
        <end position="484"/>
    </location>
</feature>